<dbReference type="PANTHER" id="PTHR47843:SF5">
    <property type="entry name" value="BTB_POZ DOMAIN PROTEIN"/>
    <property type="match status" value="1"/>
</dbReference>
<keyword evidence="3" id="KW-1185">Reference proteome</keyword>
<dbReference type="InterPro" id="IPR011333">
    <property type="entry name" value="SKP1/BTB/POZ_sf"/>
</dbReference>
<dbReference type="InterPro" id="IPR000210">
    <property type="entry name" value="BTB/POZ_dom"/>
</dbReference>
<evidence type="ECO:0000259" key="1">
    <source>
        <dbReference type="PROSITE" id="PS50097"/>
    </source>
</evidence>
<dbReference type="SUPFAM" id="SSF54695">
    <property type="entry name" value="POZ domain"/>
    <property type="match status" value="1"/>
</dbReference>
<proteinExistence type="predicted"/>
<sequence>MSHGLGAAIASLYKSGNYTDLDIQCGKQVWKVHRAVICTQSKPLAAAIDVSNGFKESQTGRIVLEDDDPNTVNLMIEWLYTSEYDDKRGPTSFESSVGVGTLDDSENWRPVPFHPAKWYRYDGVLGVEVFRPKALEINAKMYVIAEKYDIQPLKSLARERYEEIFVSVHRKEFTASFVNSLIILFDGTLEGDGLRGFAFRAAARNSADLLQNEAFSQLFIERGEIAFDIFKCLAQNSGYLSIHDF</sequence>
<organism evidence="2 3">
    <name type="scientific">Coleophoma crateriformis</name>
    <dbReference type="NCBI Taxonomy" id="565419"/>
    <lineage>
        <taxon>Eukaryota</taxon>
        <taxon>Fungi</taxon>
        <taxon>Dikarya</taxon>
        <taxon>Ascomycota</taxon>
        <taxon>Pezizomycotina</taxon>
        <taxon>Leotiomycetes</taxon>
        <taxon>Helotiales</taxon>
        <taxon>Dermateaceae</taxon>
        <taxon>Coleophoma</taxon>
    </lineage>
</organism>
<dbReference type="PROSITE" id="PS50097">
    <property type="entry name" value="BTB"/>
    <property type="match status" value="1"/>
</dbReference>
<dbReference type="AlphaFoldDB" id="A0A3D8T9I2"/>
<dbReference type="Proteomes" id="UP000256328">
    <property type="component" value="Unassembled WGS sequence"/>
</dbReference>
<dbReference type="Pfam" id="PF00651">
    <property type="entry name" value="BTB"/>
    <property type="match status" value="1"/>
</dbReference>
<dbReference type="EMBL" id="PDLN01000001">
    <property type="protein sequence ID" value="RDW95184.1"/>
    <property type="molecule type" value="Genomic_DNA"/>
</dbReference>
<dbReference type="PANTHER" id="PTHR47843">
    <property type="entry name" value="BTB DOMAIN-CONTAINING PROTEIN-RELATED"/>
    <property type="match status" value="1"/>
</dbReference>
<dbReference type="CDD" id="cd18186">
    <property type="entry name" value="BTB_POZ_ZBTB_KLHL-like"/>
    <property type="match status" value="1"/>
</dbReference>
<reference evidence="2 3" key="1">
    <citation type="journal article" date="2018" name="IMA Fungus">
        <title>IMA Genome-F 9: Draft genome sequence of Annulohypoxylon stygium, Aspergillus mulundensis, Berkeleyomyces basicola (syn. Thielaviopsis basicola), Ceratocystis smalleyi, two Cercospora beticola strains, Coleophoma cylindrospora, Fusarium fracticaudum, Phialophora cf. hyalina, and Morchella septimelata.</title>
        <authorList>
            <person name="Wingfield B.D."/>
            <person name="Bills G.F."/>
            <person name="Dong Y."/>
            <person name="Huang W."/>
            <person name="Nel W.J."/>
            <person name="Swalarsk-Parry B.S."/>
            <person name="Vaghefi N."/>
            <person name="Wilken P.M."/>
            <person name="An Z."/>
            <person name="de Beer Z.W."/>
            <person name="De Vos L."/>
            <person name="Chen L."/>
            <person name="Duong T.A."/>
            <person name="Gao Y."/>
            <person name="Hammerbacher A."/>
            <person name="Kikkert J.R."/>
            <person name="Li Y."/>
            <person name="Li H."/>
            <person name="Li K."/>
            <person name="Li Q."/>
            <person name="Liu X."/>
            <person name="Ma X."/>
            <person name="Naidoo K."/>
            <person name="Pethybridge S.J."/>
            <person name="Sun J."/>
            <person name="Steenkamp E.T."/>
            <person name="van der Nest M.A."/>
            <person name="van Wyk S."/>
            <person name="Wingfield M.J."/>
            <person name="Xiong C."/>
            <person name="Yue Q."/>
            <person name="Zhang X."/>
        </authorList>
    </citation>
    <scope>NUCLEOTIDE SEQUENCE [LARGE SCALE GENOMIC DNA]</scope>
    <source>
        <strain evidence="2 3">BP5796</strain>
    </source>
</reference>
<evidence type="ECO:0000313" key="3">
    <source>
        <dbReference type="Proteomes" id="UP000256328"/>
    </source>
</evidence>
<protein>
    <recommendedName>
        <fullName evidence="1">BTB domain-containing protein</fullName>
    </recommendedName>
</protein>
<feature type="domain" description="BTB" evidence="1">
    <location>
        <begin position="19"/>
        <end position="88"/>
    </location>
</feature>
<evidence type="ECO:0000313" key="2">
    <source>
        <dbReference type="EMBL" id="RDW95184.1"/>
    </source>
</evidence>
<accession>A0A3D8T9I2</accession>
<gene>
    <name evidence="2" type="ORF">BP5796_00947</name>
</gene>
<name>A0A3D8T9I2_9HELO</name>
<dbReference type="Gene3D" id="3.30.710.10">
    <property type="entry name" value="Potassium Channel Kv1.1, Chain A"/>
    <property type="match status" value="1"/>
</dbReference>
<comment type="caution">
    <text evidence="2">The sequence shown here is derived from an EMBL/GenBank/DDBJ whole genome shotgun (WGS) entry which is preliminary data.</text>
</comment>
<dbReference type="OrthoDB" id="6359816at2759"/>